<accession>A0A1D8UUU5</accession>
<dbReference type="AlphaFoldDB" id="A0A1D8UUU5"/>
<sequence length="141" mass="15879">MDNIQLGIEAGLSLLLLITIFYSIHLGRALSVLRRDRAEVINLVNTLQQSSVQAQNGIEHLRQTTELVGRQLNRTIEQAKNLRVELNGLCERGEECADRIEKMPLVSHASMRMENAAESNTDTNKSTAERNLLRALRMQKA</sequence>
<dbReference type="EMBL" id="CP014674">
    <property type="protein sequence ID" value="AOX17422.1"/>
    <property type="molecule type" value="Genomic_DNA"/>
</dbReference>
<keyword evidence="2" id="KW-1185">Reference proteome</keyword>
<protein>
    <submittedName>
        <fullName evidence="1">Uncharacterized protein</fullName>
    </submittedName>
</protein>
<dbReference type="KEGG" id="kba:A0U89_10040"/>
<dbReference type="Proteomes" id="UP000179145">
    <property type="component" value="Chromosome"/>
</dbReference>
<gene>
    <name evidence="1" type="ORF">A0U89_10040</name>
</gene>
<reference evidence="1 2" key="1">
    <citation type="journal article" date="2016" name="Microb. Cell Fact.">
        <title>Dissection of exopolysaccharide biosynthesis in Kozakia baliensis.</title>
        <authorList>
            <person name="Brandt J.U."/>
            <person name="Jakob F."/>
            <person name="Behr J."/>
            <person name="Geissler A.J."/>
            <person name="Vogel R.F."/>
        </authorList>
    </citation>
    <scope>NUCLEOTIDE SEQUENCE [LARGE SCALE GENOMIC DNA]</scope>
    <source>
        <strain evidence="1 2">DSM 14400</strain>
    </source>
</reference>
<dbReference type="OrthoDB" id="7218767at2"/>
<dbReference type="STRING" id="153496.A0U89_10040"/>
<evidence type="ECO:0000313" key="2">
    <source>
        <dbReference type="Proteomes" id="UP000179145"/>
    </source>
</evidence>
<organism evidence="1 2">
    <name type="scientific">Kozakia baliensis</name>
    <dbReference type="NCBI Taxonomy" id="153496"/>
    <lineage>
        <taxon>Bacteria</taxon>
        <taxon>Pseudomonadati</taxon>
        <taxon>Pseudomonadota</taxon>
        <taxon>Alphaproteobacteria</taxon>
        <taxon>Acetobacterales</taxon>
        <taxon>Acetobacteraceae</taxon>
        <taxon>Kozakia</taxon>
    </lineage>
</organism>
<evidence type="ECO:0000313" key="1">
    <source>
        <dbReference type="EMBL" id="AOX17422.1"/>
    </source>
</evidence>
<dbReference type="RefSeq" id="WP_051625814.1">
    <property type="nucleotide sequence ID" value="NZ_BJVW01000001.1"/>
</dbReference>
<dbReference type="Pfam" id="PF20072">
    <property type="entry name" value="DUF6468"/>
    <property type="match status" value="1"/>
</dbReference>
<proteinExistence type="predicted"/>
<dbReference type="InterPro" id="IPR045531">
    <property type="entry name" value="DUF6468"/>
</dbReference>
<dbReference type="eggNOG" id="ENOG5032S5T">
    <property type="taxonomic scope" value="Bacteria"/>
</dbReference>
<name>A0A1D8UUU5_9PROT</name>